<dbReference type="EMBL" id="VZBZ01000164">
    <property type="protein sequence ID" value="MQN79035.1"/>
    <property type="molecule type" value="Genomic_DNA"/>
</dbReference>
<keyword evidence="1" id="KW-1133">Transmembrane helix</keyword>
<sequence length="110" mass="12032">MEKDYKNINRISEAATNDVASKPENEIRAELVSVEVVGEDTPHKHSNKYEAWGVIALLSLVVWVICLTYFAFNNQSVNGLLALGGSTALFFLSIGQMVLTSSEELNGEAI</sequence>
<dbReference type="AlphaFoldDB" id="A0AA90ZRY9"/>
<organism evidence="2 3">
    <name type="scientific">Segatella copri</name>
    <dbReference type="NCBI Taxonomy" id="165179"/>
    <lineage>
        <taxon>Bacteria</taxon>
        <taxon>Pseudomonadati</taxon>
        <taxon>Bacteroidota</taxon>
        <taxon>Bacteroidia</taxon>
        <taxon>Bacteroidales</taxon>
        <taxon>Prevotellaceae</taxon>
        <taxon>Segatella</taxon>
    </lineage>
</organism>
<dbReference type="Proteomes" id="UP000423156">
    <property type="component" value="Unassembled WGS sequence"/>
</dbReference>
<dbReference type="RefSeq" id="WP_153093690.1">
    <property type="nucleotide sequence ID" value="NZ_VZBX01000138.1"/>
</dbReference>
<evidence type="ECO:0000313" key="3">
    <source>
        <dbReference type="Proteomes" id="UP000423156"/>
    </source>
</evidence>
<feature type="transmembrane region" description="Helical" evidence="1">
    <location>
        <begin position="79"/>
        <end position="99"/>
    </location>
</feature>
<gene>
    <name evidence="2" type="ORF">F7D71_14465</name>
</gene>
<evidence type="ECO:0000256" key="1">
    <source>
        <dbReference type="SAM" id="Phobius"/>
    </source>
</evidence>
<comment type="caution">
    <text evidence="2">The sequence shown here is derived from an EMBL/GenBank/DDBJ whole genome shotgun (WGS) entry which is preliminary data.</text>
</comment>
<proteinExistence type="predicted"/>
<feature type="transmembrane region" description="Helical" evidence="1">
    <location>
        <begin position="51"/>
        <end position="72"/>
    </location>
</feature>
<protein>
    <submittedName>
        <fullName evidence="2">Uncharacterized protein</fullName>
    </submittedName>
</protein>
<reference evidence="3" key="1">
    <citation type="submission" date="2019-09" db="EMBL/GenBank/DDBJ databases">
        <title>Distinct polysaccharide growth profiles of human intestinal Prevotella copri isolates.</title>
        <authorList>
            <person name="Fehlner-Peach H."/>
            <person name="Magnabosco C."/>
            <person name="Raghavan V."/>
            <person name="Scher J.U."/>
            <person name="Tett A."/>
            <person name="Cox L.M."/>
            <person name="Gottsegen C."/>
            <person name="Watters A."/>
            <person name="Wiltshire- Gordon J.D."/>
            <person name="Segata N."/>
            <person name="Bonneau R."/>
            <person name="Littman D.R."/>
        </authorList>
    </citation>
    <scope>NUCLEOTIDE SEQUENCE [LARGE SCALE GENOMIC DNA]</scope>
    <source>
        <strain evidence="3">BU41712</strain>
    </source>
</reference>
<keyword evidence="1" id="KW-0812">Transmembrane</keyword>
<keyword evidence="1" id="KW-0472">Membrane</keyword>
<accession>A0AA90ZRY9</accession>
<name>A0AA90ZRY9_9BACT</name>
<evidence type="ECO:0000313" key="2">
    <source>
        <dbReference type="EMBL" id="MQN79035.1"/>
    </source>
</evidence>